<protein>
    <submittedName>
        <fullName evidence="1">Uncharacterized protein</fullName>
    </submittedName>
</protein>
<dbReference type="Proteomes" id="UP000013523">
    <property type="component" value="Chromosome"/>
</dbReference>
<sequence length="254" mass="29879">MKFLLPCMVCLKENKVLNINFNDVNVNDEGIYELTCNKGHKTHLISQNEKFEILFDMSISALLDGYKQEAVSCLASSLERFHEWCISVFSVNNGVSFEEYEKTWKYVSSQSERQLGAFYFLYLQEFKKRPEDINNTIMKTYKKNKEKQNITKFRNEVIHNGYIPTDEQVNEYGEYLFNYINKNLTIIKEKYNKSLIEVNMHKLNKKYSFESDYPKATKGEVTALGLLAAKNENKTFKDAIEYIKKQEELINTIH</sequence>
<proteinExistence type="predicted"/>
<keyword evidence="2" id="KW-1185">Reference proteome</keyword>
<dbReference type="AlphaFoldDB" id="R4KCA7"/>
<accession>R4KCA7</accession>
<dbReference type="RefSeq" id="WP_015616444.1">
    <property type="nucleotide sequence ID" value="NC_021182.1"/>
</dbReference>
<dbReference type="OrthoDB" id="9110500at2"/>
<name>R4KCA7_CLOPA</name>
<evidence type="ECO:0000313" key="1">
    <source>
        <dbReference type="EMBL" id="AGK98159.1"/>
    </source>
</evidence>
<dbReference type="KEGG" id="cpas:Clopa_3363"/>
<reference evidence="1 2" key="1">
    <citation type="submission" date="2012-01" db="EMBL/GenBank/DDBJ databases">
        <title>Complete sequence of chromosome of Clostridium pasteurianum BC1.</title>
        <authorList>
            <consortium name="US DOE Joint Genome Institute"/>
            <person name="Lucas S."/>
            <person name="Han J."/>
            <person name="Lapidus A."/>
            <person name="Cheng J.-F."/>
            <person name="Goodwin L."/>
            <person name="Pitluck S."/>
            <person name="Peters L."/>
            <person name="Mikhailova N."/>
            <person name="Teshima H."/>
            <person name="Detter J.C."/>
            <person name="Han C."/>
            <person name="Tapia R."/>
            <person name="Land M."/>
            <person name="Hauser L."/>
            <person name="Kyrpides N."/>
            <person name="Ivanova N."/>
            <person name="Pagani I."/>
            <person name="Dunn J."/>
            <person name="Taghavi S."/>
            <person name="Francis A."/>
            <person name="van der Lelie D."/>
            <person name="Woyke T."/>
        </authorList>
    </citation>
    <scope>NUCLEOTIDE SEQUENCE [LARGE SCALE GENOMIC DNA]</scope>
    <source>
        <strain evidence="1 2">BC1</strain>
    </source>
</reference>
<gene>
    <name evidence="1" type="ORF">Clopa_3363</name>
</gene>
<dbReference type="STRING" id="86416.Clopa_3363"/>
<dbReference type="HOGENOM" id="CLU_067798_0_0_9"/>
<dbReference type="EMBL" id="CP003261">
    <property type="protein sequence ID" value="AGK98159.1"/>
    <property type="molecule type" value="Genomic_DNA"/>
</dbReference>
<organism evidence="1 2">
    <name type="scientific">Clostridium pasteurianum BC1</name>
    <dbReference type="NCBI Taxonomy" id="86416"/>
    <lineage>
        <taxon>Bacteria</taxon>
        <taxon>Bacillati</taxon>
        <taxon>Bacillota</taxon>
        <taxon>Clostridia</taxon>
        <taxon>Eubacteriales</taxon>
        <taxon>Clostridiaceae</taxon>
        <taxon>Clostridium</taxon>
    </lineage>
</organism>
<dbReference type="eggNOG" id="ENOG5031703">
    <property type="taxonomic scope" value="Bacteria"/>
</dbReference>
<evidence type="ECO:0000313" key="2">
    <source>
        <dbReference type="Proteomes" id="UP000013523"/>
    </source>
</evidence>
<dbReference type="PATRIC" id="fig|86416.3.peg.3357"/>